<evidence type="ECO:0000256" key="1">
    <source>
        <dbReference type="SAM" id="MobiDB-lite"/>
    </source>
</evidence>
<comment type="caution">
    <text evidence="2">The sequence shown here is derived from an EMBL/GenBank/DDBJ whole genome shotgun (WGS) entry which is preliminary data.</text>
</comment>
<feature type="region of interest" description="Disordered" evidence="1">
    <location>
        <begin position="203"/>
        <end position="239"/>
    </location>
</feature>
<name>A0A9W4U950_9PLEO</name>
<dbReference type="AlphaFoldDB" id="A0A9W4U950"/>
<dbReference type="SUPFAM" id="SSF55144">
    <property type="entry name" value="LigT-like"/>
    <property type="match status" value="1"/>
</dbReference>
<protein>
    <submittedName>
        <fullName evidence="2">Uncharacterized protein</fullName>
    </submittedName>
</protein>
<reference evidence="2" key="1">
    <citation type="submission" date="2023-01" db="EMBL/GenBank/DDBJ databases">
        <authorList>
            <person name="Van Ghelder C."/>
            <person name="Rancurel C."/>
        </authorList>
    </citation>
    <scope>NUCLEOTIDE SEQUENCE</scope>
    <source>
        <strain evidence="2">CNCM I-4278</strain>
    </source>
</reference>
<evidence type="ECO:0000313" key="2">
    <source>
        <dbReference type="EMBL" id="CAI6324047.1"/>
    </source>
</evidence>
<proteinExistence type="predicted"/>
<dbReference type="OrthoDB" id="5364416at2759"/>
<dbReference type="InterPro" id="IPR009097">
    <property type="entry name" value="Cyclic_Pdiesterase"/>
</dbReference>
<accession>A0A9W4U950</accession>
<keyword evidence="3" id="KW-1185">Reference proteome</keyword>
<evidence type="ECO:0000313" key="3">
    <source>
        <dbReference type="Proteomes" id="UP001152607"/>
    </source>
</evidence>
<feature type="compositionally biased region" description="Polar residues" evidence="1">
    <location>
        <begin position="36"/>
        <end position="45"/>
    </location>
</feature>
<dbReference type="Proteomes" id="UP001152607">
    <property type="component" value="Unassembled WGS sequence"/>
</dbReference>
<gene>
    <name evidence="2" type="ORF">PDIGIT_LOCUS3715</name>
</gene>
<dbReference type="Pfam" id="PF13563">
    <property type="entry name" value="2_5_RNA_ligase2"/>
    <property type="match status" value="1"/>
</dbReference>
<feature type="compositionally biased region" description="Low complexity" evidence="1">
    <location>
        <begin position="207"/>
        <end position="225"/>
    </location>
</feature>
<sequence>MKRIQVAFLRSQPAVKSVRMSGTMSYAAAAGATKFSRPTANSTDKQQQQQSAPSQPPNHALQSQLDPNRGAERTHHPSHTTPPPNPYHTPRTSSPEANVYVLTLRTTSSISEPLAALRNTYFPAHLNKIPAHITLFHALPASRYAVFDATISALARNVRPYAISTGRPRRMRKGILVLLAEGNKQTRGLRADLLENFLQDEIHESESSSQEGQENSSESGEEVQGWLSEQDRKPTSAWTPHWTIMNKVDDGDKVQEALATVTGSLHNAPERGTAEGLVLWKYLVGGRWEEVKEYRFGRGI</sequence>
<dbReference type="Gene3D" id="3.90.1140.10">
    <property type="entry name" value="Cyclic phosphodiesterase"/>
    <property type="match status" value="1"/>
</dbReference>
<feature type="region of interest" description="Disordered" evidence="1">
    <location>
        <begin position="35"/>
        <end position="94"/>
    </location>
</feature>
<organism evidence="2 3">
    <name type="scientific">Periconia digitata</name>
    <dbReference type="NCBI Taxonomy" id="1303443"/>
    <lineage>
        <taxon>Eukaryota</taxon>
        <taxon>Fungi</taxon>
        <taxon>Dikarya</taxon>
        <taxon>Ascomycota</taxon>
        <taxon>Pezizomycotina</taxon>
        <taxon>Dothideomycetes</taxon>
        <taxon>Pleosporomycetidae</taxon>
        <taxon>Pleosporales</taxon>
        <taxon>Massarineae</taxon>
        <taxon>Periconiaceae</taxon>
        <taxon>Periconia</taxon>
    </lineage>
</organism>
<dbReference type="EMBL" id="CAOQHR010000002">
    <property type="protein sequence ID" value="CAI6324047.1"/>
    <property type="molecule type" value="Genomic_DNA"/>
</dbReference>